<feature type="domain" description="Mce/MlaD" evidence="1">
    <location>
        <begin position="45"/>
        <end position="121"/>
    </location>
</feature>
<dbReference type="PANTHER" id="PTHR33371:SF15">
    <property type="entry name" value="LIPOPROTEIN LPRN"/>
    <property type="match status" value="1"/>
</dbReference>
<dbReference type="NCBIfam" id="TIGR00996">
    <property type="entry name" value="Mtu_fam_mce"/>
    <property type="match status" value="1"/>
</dbReference>
<sequence>MSAPTRRALRAVPAIAVAAALTLGAGCDYRGAQSLPLPGAAGAGGYRVSAVFDDVTNLVVKETCRTGDLVVGSVESIELGADMRATVVCRIDPDITLPANAQATLRETSLLGERYVALDPPDGEEPRGRLAPGTVIPLGDTHVVPDVEVVFGALSQVLNGGGLANIETISRELSAAFSGSDAAATTRRIATLVDTLDDHRGDLVAALDSLDRLSGVLSRQRDVIGGALEAVPEGLAVIERQRPALVRMVRRLGALSQTAVPLIARTREATVADLEHLAPVLEKLTTEKRLLARALEGFITFPFPSYTKYVTKGDYAGMYATFNLDLDSLNTLLAQHGAPTVPDLPVKAPATPAPLPQTGLPLVDDVLDAVGDLLGGLGVGSGGLGGLGGLGGVGGLGGLAGLGRTGDGSGAGR</sequence>
<dbReference type="InterPro" id="IPR005693">
    <property type="entry name" value="Mce"/>
</dbReference>
<comment type="caution">
    <text evidence="3">The sequence shown here is derived from an EMBL/GenBank/DDBJ whole genome shotgun (WGS) entry which is preliminary data.</text>
</comment>
<proteinExistence type="predicted"/>
<dbReference type="Pfam" id="PF02470">
    <property type="entry name" value="MlaD"/>
    <property type="match status" value="1"/>
</dbReference>
<dbReference type="InterPro" id="IPR052336">
    <property type="entry name" value="MlaD_Phospholipid_Transporter"/>
</dbReference>
<dbReference type="InterPro" id="IPR003399">
    <property type="entry name" value="Mce/MlaD"/>
</dbReference>
<gene>
    <name evidence="3" type="ORF">GCM10022215_15670</name>
</gene>
<evidence type="ECO:0000259" key="2">
    <source>
        <dbReference type="Pfam" id="PF11887"/>
    </source>
</evidence>
<keyword evidence="4" id="KW-1185">Reference proteome</keyword>
<evidence type="ECO:0000313" key="3">
    <source>
        <dbReference type="EMBL" id="GAA4116175.1"/>
    </source>
</evidence>
<dbReference type="Pfam" id="PF11887">
    <property type="entry name" value="Mce4_CUP1"/>
    <property type="match status" value="1"/>
</dbReference>
<dbReference type="EMBL" id="BAAAZH010000012">
    <property type="protein sequence ID" value="GAA4116175.1"/>
    <property type="molecule type" value="Genomic_DNA"/>
</dbReference>
<dbReference type="PANTHER" id="PTHR33371">
    <property type="entry name" value="INTERMEMBRANE PHOSPHOLIPID TRANSPORT SYSTEM BINDING PROTEIN MLAD-RELATED"/>
    <property type="match status" value="1"/>
</dbReference>
<feature type="domain" description="Mammalian cell entry C-terminal" evidence="2">
    <location>
        <begin position="128"/>
        <end position="296"/>
    </location>
</feature>
<dbReference type="InterPro" id="IPR024516">
    <property type="entry name" value="Mce_C"/>
</dbReference>
<reference evidence="4" key="1">
    <citation type="journal article" date="2019" name="Int. J. Syst. Evol. Microbiol.">
        <title>The Global Catalogue of Microorganisms (GCM) 10K type strain sequencing project: providing services to taxonomists for standard genome sequencing and annotation.</title>
        <authorList>
            <consortium name="The Broad Institute Genomics Platform"/>
            <consortium name="The Broad Institute Genome Sequencing Center for Infectious Disease"/>
            <person name="Wu L."/>
            <person name="Ma J."/>
        </authorList>
    </citation>
    <scope>NUCLEOTIDE SEQUENCE [LARGE SCALE GENOMIC DNA]</scope>
    <source>
        <strain evidence="4">JCM 16703</strain>
    </source>
</reference>
<name>A0ABP7XGR2_9ACTN</name>
<evidence type="ECO:0000259" key="1">
    <source>
        <dbReference type="Pfam" id="PF02470"/>
    </source>
</evidence>
<evidence type="ECO:0000313" key="4">
    <source>
        <dbReference type="Proteomes" id="UP001501495"/>
    </source>
</evidence>
<dbReference type="PROSITE" id="PS51257">
    <property type="entry name" value="PROKAR_LIPOPROTEIN"/>
    <property type="match status" value="1"/>
</dbReference>
<accession>A0ABP7XGR2</accession>
<protein>
    <submittedName>
        <fullName evidence="3">MCE family protein</fullName>
    </submittedName>
</protein>
<dbReference type="Proteomes" id="UP001501495">
    <property type="component" value="Unassembled WGS sequence"/>
</dbReference>
<organism evidence="3 4">
    <name type="scientific">Nocardioides fonticola</name>
    <dbReference type="NCBI Taxonomy" id="450363"/>
    <lineage>
        <taxon>Bacteria</taxon>
        <taxon>Bacillati</taxon>
        <taxon>Actinomycetota</taxon>
        <taxon>Actinomycetes</taxon>
        <taxon>Propionibacteriales</taxon>
        <taxon>Nocardioidaceae</taxon>
        <taxon>Nocardioides</taxon>
    </lineage>
</organism>
<dbReference type="RefSeq" id="WP_344732754.1">
    <property type="nucleotide sequence ID" value="NZ_BAAAZH010000012.1"/>
</dbReference>